<reference evidence="1" key="1">
    <citation type="submission" date="2020-11" db="EMBL/GenBank/DDBJ databases">
        <title>Sequencing the genomes of 1000 actinobacteria strains.</title>
        <authorList>
            <person name="Klenk H.-P."/>
        </authorList>
    </citation>
    <scope>NUCLEOTIDE SEQUENCE</scope>
    <source>
        <strain evidence="1">DSM 45356</strain>
    </source>
</reference>
<dbReference type="Pfam" id="PF00702">
    <property type="entry name" value="Hydrolase"/>
    <property type="match status" value="1"/>
</dbReference>
<dbReference type="SUPFAM" id="SSF56784">
    <property type="entry name" value="HAD-like"/>
    <property type="match status" value="1"/>
</dbReference>
<accession>A0A8J7KK97</accession>
<dbReference type="EMBL" id="JADOUF010000001">
    <property type="protein sequence ID" value="MBG6141075.1"/>
    <property type="molecule type" value="Genomic_DNA"/>
</dbReference>
<dbReference type="InterPro" id="IPR006439">
    <property type="entry name" value="HAD-SF_hydro_IA"/>
</dbReference>
<evidence type="ECO:0000313" key="2">
    <source>
        <dbReference type="Proteomes" id="UP000622552"/>
    </source>
</evidence>
<dbReference type="Proteomes" id="UP000622552">
    <property type="component" value="Unassembled WGS sequence"/>
</dbReference>
<dbReference type="SFLD" id="SFLDG01129">
    <property type="entry name" value="C1.5:_HAD__Beta-PGM__Phosphata"/>
    <property type="match status" value="1"/>
</dbReference>
<gene>
    <name evidence="1" type="ORF">IW245_007269</name>
</gene>
<dbReference type="PANTHER" id="PTHR43611">
    <property type="entry name" value="ALPHA-D-GLUCOSE 1-PHOSPHATE PHOSPHATASE"/>
    <property type="match status" value="1"/>
</dbReference>
<dbReference type="InterPro" id="IPR023214">
    <property type="entry name" value="HAD_sf"/>
</dbReference>
<name>A0A8J7KK97_9ACTN</name>
<proteinExistence type="predicted"/>
<dbReference type="NCBIfam" id="TIGR01509">
    <property type="entry name" value="HAD-SF-IA-v3"/>
    <property type="match status" value="1"/>
</dbReference>
<dbReference type="GO" id="GO:0016787">
    <property type="term" value="F:hydrolase activity"/>
    <property type="evidence" value="ECO:0007669"/>
    <property type="project" value="UniProtKB-KW"/>
</dbReference>
<comment type="caution">
    <text evidence="1">The sequence shown here is derived from an EMBL/GenBank/DDBJ whole genome shotgun (WGS) entry which is preliminary data.</text>
</comment>
<dbReference type="PRINTS" id="PR00413">
    <property type="entry name" value="HADHALOGNASE"/>
</dbReference>
<evidence type="ECO:0000313" key="1">
    <source>
        <dbReference type="EMBL" id="MBG6141075.1"/>
    </source>
</evidence>
<dbReference type="PANTHER" id="PTHR43611:SF3">
    <property type="entry name" value="FLAVIN MONONUCLEOTIDE HYDROLASE 1, CHLOROPLATIC"/>
    <property type="match status" value="1"/>
</dbReference>
<sequence>MRDTCKALLIDLDGVLRYFSIERLAAVEERHGLRAGALPEIAFHHSLLNPVVEGEISHAEWELLTAEALHTLAWPTPENGPDDRMARARAAVADWQSDHGEVDKVVLEFVREVRAAGLPVALCTNATDRLDADLAELGLAGQFDHVVNSSVLKLRKPDKAYFVEASATVGVPPKLCLFVDDSDRIINGARVAGMASFRFTGHSDLDYLRVALGLPKAG</sequence>
<keyword evidence="2" id="KW-1185">Reference proteome</keyword>
<dbReference type="AlphaFoldDB" id="A0A8J7KK97"/>
<keyword evidence="1" id="KW-0378">Hydrolase</keyword>
<dbReference type="SFLD" id="SFLDS00003">
    <property type="entry name" value="Haloacid_Dehalogenase"/>
    <property type="match status" value="1"/>
</dbReference>
<organism evidence="1 2">
    <name type="scientific">Longispora fulva</name>
    <dbReference type="NCBI Taxonomy" id="619741"/>
    <lineage>
        <taxon>Bacteria</taxon>
        <taxon>Bacillati</taxon>
        <taxon>Actinomycetota</taxon>
        <taxon>Actinomycetes</taxon>
        <taxon>Micromonosporales</taxon>
        <taxon>Micromonosporaceae</taxon>
        <taxon>Longispora</taxon>
    </lineage>
</organism>
<dbReference type="Gene3D" id="3.40.50.1000">
    <property type="entry name" value="HAD superfamily/HAD-like"/>
    <property type="match status" value="1"/>
</dbReference>
<protein>
    <submittedName>
        <fullName evidence="1">Putative hydrolase of the HAD superfamily</fullName>
    </submittedName>
</protein>
<dbReference type="RefSeq" id="WP_197007551.1">
    <property type="nucleotide sequence ID" value="NZ_BONS01000019.1"/>
</dbReference>
<dbReference type="InterPro" id="IPR036412">
    <property type="entry name" value="HAD-like_sf"/>
</dbReference>